<dbReference type="CDD" id="cd10791">
    <property type="entry name" value="GH38N_AMII_like_1"/>
    <property type="match status" value="1"/>
</dbReference>
<evidence type="ECO:0000313" key="1">
    <source>
        <dbReference type="EMBL" id="HIU21013.1"/>
    </source>
</evidence>
<dbReference type="InterPro" id="IPR032482">
    <property type="entry name" value="DUF5054"/>
</dbReference>
<dbReference type="SUPFAM" id="SSF88713">
    <property type="entry name" value="Glycoside hydrolase/deacetylase"/>
    <property type="match status" value="1"/>
</dbReference>
<reference evidence="1" key="2">
    <citation type="journal article" date="2021" name="PeerJ">
        <title>Extensive microbial diversity within the chicken gut microbiome revealed by metagenomics and culture.</title>
        <authorList>
            <person name="Gilroy R."/>
            <person name="Ravi A."/>
            <person name="Getino M."/>
            <person name="Pursley I."/>
            <person name="Horton D.L."/>
            <person name="Alikhan N.F."/>
            <person name="Baker D."/>
            <person name="Gharbi K."/>
            <person name="Hall N."/>
            <person name="Watson M."/>
            <person name="Adriaenssens E.M."/>
            <person name="Foster-Nyarko E."/>
            <person name="Jarju S."/>
            <person name="Secka A."/>
            <person name="Antonio M."/>
            <person name="Oren A."/>
            <person name="Chaudhuri R.R."/>
            <person name="La Ragione R."/>
            <person name="Hildebrand F."/>
            <person name="Pallen M.J."/>
        </authorList>
    </citation>
    <scope>NUCLEOTIDE SEQUENCE</scope>
    <source>
        <strain evidence="1">1063</strain>
    </source>
</reference>
<dbReference type="Pfam" id="PF16477">
    <property type="entry name" value="DUF5054"/>
    <property type="match status" value="1"/>
</dbReference>
<evidence type="ECO:0000313" key="2">
    <source>
        <dbReference type="Proteomes" id="UP000824088"/>
    </source>
</evidence>
<organism evidence="1 2">
    <name type="scientific">Candidatus Limadaptatus stercorigallinarum</name>
    <dbReference type="NCBI Taxonomy" id="2840845"/>
    <lineage>
        <taxon>Bacteria</taxon>
        <taxon>Bacillati</taxon>
        <taxon>Bacillota</taxon>
        <taxon>Clostridia</taxon>
        <taxon>Eubacteriales</taxon>
        <taxon>Candidatus Limadaptatus</taxon>
    </lineage>
</organism>
<dbReference type="GO" id="GO:0005975">
    <property type="term" value="P:carbohydrate metabolic process"/>
    <property type="evidence" value="ECO:0007669"/>
    <property type="project" value="InterPro"/>
</dbReference>
<gene>
    <name evidence="1" type="ORF">IAD51_02075</name>
</gene>
<comment type="caution">
    <text evidence="1">The sequence shown here is derived from an EMBL/GenBank/DDBJ whole genome shotgun (WGS) entry which is preliminary data.</text>
</comment>
<reference evidence="1" key="1">
    <citation type="submission" date="2020-10" db="EMBL/GenBank/DDBJ databases">
        <authorList>
            <person name="Gilroy R."/>
        </authorList>
    </citation>
    <scope>NUCLEOTIDE SEQUENCE</scope>
    <source>
        <strain evidence="1">1063</strain>
    </source>
</reference>
<dbReference type="Proteomes" id="UP000824088">
    <property type="component" value="Unassembled WGS sequence"/>
</dbReference>
<name>A0A9D1HQY2_9FIRM</name>
<proteinExistence type="predicted"/>
<dbReference type="InterPro" id="IPR011330">
    <property type="entry name" value="Glyco_hydro/deAcase_b/a-brl"/>
</dbReference>
<dbReference type="AlphaFoldDB" id="A0A9D1HQY2"/>
<dbReference type="EMBL" id="DVMN01000035">
    <property type="protein sequence ID" value="HIU21013.1"/>
    <property type="molecule type" value="Genomic_DNA"/>
</dbReference>
<accession>A0A9D1HQY2</accession>
<sequence>MKELIIVDKTHLDLGFTDTAENVRRRYLTSFIPAAIDTAEKVNDGAEKKFVWTTGAWLIKEALESGGELSRRTEKALKDGNIAAHAFPFTTHTELMDCELLEYGLSIIDRIDEVSGRKTIAAKMTDVSGHTAAVVPMLAKHGIKLLHIGTNTAAARPDVPNLFLWKFGGAEVVVIYSDGYGGMFSSPLTDKILYLDNAADNYGVRKSSAILRRFRRFQKQYPDYTVRAGRLDDIAENLWAVRDKLPVITDEIGDTWIHGAASDPYKTAALRTLNRLKQKWLAQGDIVRDSDAYRKFSDALLCITEHTWGGDMKVTLEDTEHYRKDKFVKAHKRDIVKFHNIFGDFPFRFLAFFGKAACKKEYSYSKIERTWTEQREYLEKAMSALPCTCKKEAERCLSALRPDAPDFPECTDVYETGTPLRMGKFTLSVNAKGGADLTCGNECVLGAGSRPLVRYTSYGKEDFDYYAKHYLRHTAGWAVSDNLRPGLKPADCPCATYDYGITSAFFKTDGQETKILLNMKCDPTACECLGAPRHVTALYRLTETGLSLDVCWTGKDAVRTAESTVCLFYPAAEEISYCKLGQKVDPKRVVSRGNRKISAIEYAAFAAAGSTFRLENAHAALAATDGGNILHFDDSPADIKQTDSLSFSITTYGERTSLCGTARTRHFRLR</sequence>
<protein>
    <submittedName>
        <fullName evidence="1">DUF5054 domain-containing protein</fullName>
    </submittedName>
</protein>